<dbReference type="Pfam" id="PF07859">
    <property type="entry name" value="Abhydrolase_3"/>
    <property type="match status" value="1"/>
</dbReference>
<protein>
    <recommendedName>
        <fullName evidence="2">Alpha/beta hydrolase fold-3 domain-containing protein</fullName>
    </recommendedName>
</protein>
<proteinExistence type="predicted"/>
<accession>A0AAD6MT22</accession>
<name>A0AAD6MT22_9EURO</name>
<reference evidence="3" key="2">
    <citation type="submission" date="2023-01" db="EMBL/GenBank/DDBJ databases">
        <authorList>
            <person name="Petersen C."/>
        </authorList>
    </citation>
    <scope>NUCLEOTIDE SEQUENCE</scope>
    <source>
        <strain evidence="3">IBT 17514</strain>
    </source>
</reference>
<evidence type="ECO:0000313" key="3">
    <source>
        <dbReference type="EMBL" id="KAJ5712610.1"/>
    </source>
</evidence>
<dbReference type="GO" id="GO:0016787">
    <property type="term" value="F:hydrolase activity"/>
    <property type="evidence" value="ECO:0007669"/>
    <property type="project" value="UniProtKB-KW"/>
</dbReference>
<organism evidence="3 4">
    <name type="scientific">Penicillium malachiteum</name>
    <dbReference type="NCBI Taxonomy" id="1324776"/>
    <lineage>
        <taxon>Eukaryota</taxon>
        <taxon>Fungi</taxon>
        <taxon>Dikarya</taxon>
        <taxon>Ascomycota</taxon>
        <taxon>Pezizomycotina</taxon>
        <taxon>Eurotiomycetes</taxon>
        <taxon>Eurotiomycetidae</taxon>
        <taxon>Eurotiales</taxon>
        <taxon>Aspergillaceae</taxon>
        <taxon>Penicillium</taxon>
    </lineage>
</organism>
<dbReference type="SUPFAM" id="SSF53474">
    <property type="entry name" value="alpha/beta-Hydrolases"/>
    <property type="match status" value="1"/>
</dbReference>
<evidence type="ECO:0000259" key="2">
    <source>
        <dbReference type="Pfam" id="PF07859"/>
    </source>
</evidence>
<dbReference type="InterPro" id="IPR029058">
    <property type="entry name" value="AB_hydrolase_fold"/>
</dbReference>
<keyword evidence="4" id="KW-1185">Reference proteome</keyword>
<reference evidence="3" key="1">
    <citation type="journal article" date="2023" name="IMA Fungus">
        <title>Comparative genomic study of the Penicillium genus elucidates a diverse pangenome and 15 lateral gene transfer events.</title>
        <authorList>
            <person name="Petersen C."/>
            <person name="Sorensen T."/>
            <person name="Nielsen M.R."/>
            <person name="Sondergaard T.E."/>
            <person name="Sorensen J.L."/>
            <person name="Fitzpatrick D.A."/>
            <person name="Frisvad J.C."/>
            <person name="Nielsen K.L."/>
        </authorList>
    </citation>
    <scope>NUCLEOTIDE SEQUENCE</scope>
    <source>
        <strain evidence="3">IBT 17514</strain>
    </source>
</reference>
<dbReference type="PANTHER" id="PTHR48081">
    <property type="entry name" value="AB HYDROLASE SUPERFAMILY PROTEIN C4A8.06C"/>
    <property type="match status" value="1"/>
</dbReference>
<dbReference type="InterPro" id="IPR013094">
    <property type="entry name" value="AB_hydrolase_3"/>
</dbReference>
<feature type="domain" description="Alpha/beta hydrolase fold-3" evidence="2">
    <location>
        <begin position="91"/>
        <end position="322"/>
    </location>
</feature>
<dbReference type="AlphaFoldDB" id="A0AAD6MT22"/>
<dbReference type="GO" id="GO:0072330">
    <property type="term" value="P:monocarboxylic acid biosynthetic process"/>
    <property type="evidence" value="ECO:0007669"/>
    <property type="project" value="UniProtKB-ARBA"/>
</dbReference>
<dbReference type="InterPro" id="IPR050300">
    <property type="entry name" value="GDXG_lipolytic_enzyme"/>
</dbReference>
<dbReference type="Proteomes" id="UP001215712">
    <property type="component" value="Unassembled WGS sequence"/>
</dbReference>
<evidence type="ECO:0000256" key="1">
    <source>
        <dbReference type="ARBA" id="ARBA00022801"/>
    </source>
</evidence>
<dbReference type="PANTHER" id="PTHR48081:SF8">
    <property type="entry name" value="ALPHA_BETA HYDROLASE FOLD-3 DOMAIN-CONTAINING PROTEIN-RELATED"/>
    <property type="match status" value="1"/>
</dbReference>
<dbReference type="EMBL" id="JAQJAN010000013">
    <property type="protein sequence ID" value="KAJ5712610.1"/>
    <property type="molecule type" value="Genomic_DNA"/>
</dbReference>
<dbReference type="Gene3D" id="3.40.50.1820">
    <property type="entry name" value="alpha/beta hydrolase"/>
    <property type="match status" value="1"/>
</dbReference>
<keyword evidence="1" id="KW-0378">Hydrolase</keyword>
<gene>
    <name evidence="3" type="ORF">N7493_009078</name>
</gene>
<sequence>MDFTEYGIPSAEWLAFEPSLPEAPKLSVDQLRDSMNKSREAASATAMIEEGLSSRIQMHDHEITTRDGSILEARTYRPAGIPLSQPLPLYIHLHGGGWFFGTLSSEDAPCSRIVFAQEEQGTPVAVFNVNYRHSPEYKYPTAWNDVEDAFIWVHEHIAEIGALADQVVVGGVSAGASLTASLARGQFYGENELIRTLPKIVGQVLMIPCVSLTAHHEKSTEMLLSPDLSSMVQCAEAPILPVTRMELFSKLLGLDTSPASESDLRMNPGNATAEEVRQLPPAVFGIAGRDPLRDQGLYYAKLLNENGVPTDVTVFRGLPHGYRRFGKGLDRACKKWDESITDGISWILNNPKVSAFEIKTD</sequence>
<comment type="caution">
    <text evidence="3">The sequence shown here is derived from an EMBL/GenBank/DDBJ whole genome shotgun (WGS) entry which is preliminary data.</text>
</comment>
<dbReference type="GO" id="GO:0017000">
    <property type="term" value="P:antibiotic biosynthetic process"/>
    <property type="evidence" value="ECO:0007669"/>
    <property type="project" value="UniProtKB-ARBA"/>
</dbReference>
<evidence type="ECO:0000313" key="4">
    <source>
        <dbReference type="Proteomes" id="UP001215712"/>
    </source>
</evidence>